<evidence type="ECO:0008006" key="3">
    <source>
        <dbReference type="Google" id="ProtNLM"/>
    </source>
</evidence>
<gene>
    <name evidence="1" type="ORF">SAMN05216565_10322</name>
</gene>
<dbReference type="PROSITE" id="PS51257">
    <property type="entry name" value="PROKAR_LIPOPROTEIN"/>
    <property type="match status" value="1"/>
</dbReference>
<accession>A0A1H0SPC2</accession>
<dbReference type="RefSeq" id="WP_090851455.1">
    <property type="nucleotide sequence ID" value="NZ_FNJU01000003.1"/>
</dbReference>
<organism evidence="1 2">
    <name type="scientific">Litchfieldia salsa</name>
    <dbReference type="NCBI Taxonomy" id="930152"/>
    <lineage>
        <taxon>Bacteria</taxon>
        <taxon>Bacillati</taxon>
        <taxon>Bacillota</taxon>
        <taxon>Bacilli</taxon>
        <taxon>Bacillales</taxon>
        <taxon>Bacillaceae</taxon>
        <taxon>Litchfieldia</taxon>
    </lineage>
</organism>
<proteinExistence type="predicted"/>
<keyword evidence="2" id="KW-1185">Reference proteome</keyword>
<dbReference type="Proteomes" id="UP000199159">
    <property type="component" value="Unassembled WGS sequence"/>
</dbReference>
<protein>
    <recommendedName>
        <fullName evidence="3">Lipoprotein</fullName>
    </recommendedName>
</protein>
<sequence>MKKNNLFITILIGMIALVGCSDSSTDNATQEEPKESVQEYGVSELKLITVEERTSEGYKTIKVIDNKDELKSVQKIVVDADWGKSIEVSMPKPPEYRFRLNSSNYAISKTPNGDRLEIVIEGEAKYIKMSENESETLFELITGNKL</sequence>
<reference evidence="2" key="1">
    <citation type="submission" date="2016-10" db="EMBL/GenBank/DDBJ databases">
        <authorList>
            <person name="Varghese N."/>
            <person name="Submissions S."/>
        </authorList>
    </citation>
    <scope>NUCLEOTIDE SEQUENCE [LARGE SCALE GENOMIC DNA]</scope>
    <source>
        <strain evidence="2">IBRC-M10078</strain>
    </source>
</reference>
<evidence type="ECO:0000313" key="1">
    <source>
        <dbReference type="EMBL" id="SDP43016.1"/>
    </source>
</evidence>
<name>A0A1H0SPC2_9BACI</name>
<dbReference type="STRING" id="930152.SAMN05216565_10322"/>
<dbReference type="AlphaFoldDB" id="A0A1H0SPC2"/>
<evidence type="ECO:0000313" key="2">
    <source>
        <dbReference type="Proteomes" id="UP000199159"/>
    </source>
</evidence>
<dbReference type="OrthoDB" id="1911879at2"/>
<dbReference type="EMBL" id="FNJU01000003">
    <property type="protein sequence ID" value="SDP43016.1"/>
    <property type="molecule type" value="Genomic_DNA"/>
</dbReference>